<accession>A0A559LKZ2</accession>
<dbReference type="EMBL" id="SRMI01000003">
    <property type="protein sequence ID" value="TVY74935.1"/>
    <property type="molecule type" value="Genomic_DNA"/>
</dbReference>
<proteinExistence type="predicted"/>
<name>A0A559LKZ2_FUSOC</name>
<sequence>MVRLVDFTLAASLLSGFVVADVTGCVGNFQALRCMRPGPIPKDPNGQRQYFNTGYTTSCCGHGTVYTDDPDGAFCCTNRDNVHWHQFDSCCTASRTRDTVTLDET</sequence>
<comment type="caution">
    <text evidence="2">The sequence shown here is derived from an EMBL/GenBank/DDBJ whole genome shotgun (WGS) entry which is preliminary data.</text>
</comment>
<evidence type="ECO:0000256" key="1">
    <source>
        <dbReference type="SAM" id="SignalP"/>
    </source>
</evidence>
<protein>
    <submittedName>
        <fullName evidence="2">Uncharacterized protein</fullName>
    </submittedName>
</protein>
<evidence type="ECO:0000313" key="2">
    <source>
        <dbReference type="EMBL" id="TVY74935.1"/>
    </source>
</evidence>
<keyword evidence="1" id="KW-0732">Signal</keyword>
<gene>
    <name evidence="2" type="ORF">Focb16_v005843</name>
</gene>
<evidence type="ECO:0000313" key="3">
    <source>
        <dbReference type="Proteomes" id="UP000320707"/>
    </source>
</evidence>
<feature type="chain" id="PRO_5022112175" evidence="1">
    <location>
        <begin position="21"/>
        <end position="105"/>
    </location>
</feature>
<reference evidence="2 3" key="1">
    <citation type="journal article" date="2019" name="Microbiol. Resour. Announc.">
        <title>High-quality draft genome sequence of Fusarium oxysporum f. sp. cubense strain 160527, a causal agent of Panama disease.</title>
        <authorList>
            <person name="Asai S."/>
            <person name="Ayukawa Y."/>
            <person name="Gan P."/>
            <person name="Masuda S."/>
            <person name="Komatsu K."/>
            <person name="Shirasu K."/>
            <person name="Arie T."/>
        </authorList>
    </citation>
    <scope>NUCLEOTIDE SEQUENCE [LARGE SCALE GENOMIC DNA]</scope>
    <source>
        <strain evidence="2 3">160527</strain>
    </source>
</reference>
<dbReference type="Proteomes" id="UP000320707">
    <property type="component" value="Unassembled WGS sequence"/>
</dbReference>
<feature type="signal peptide" evidence="1">
    <location>
        <begin position="1"/>
        <end position="20"/>
    </location>
</feature>
<dbReference type="AlphaFoldDB" id="A0A559LKZ2"/>
<organism evidence="2 3">
    <name type="scientific">Fusarium oxysporum f. sp. cubense</name>
    <dbReference type="NCBI Taxonomy" id="61366"/>
    <lineage>
        <taxon>Eukaryota</taxon>
        <taxon>Fungi</taxon>
        <taxon>Dikarya</taxon>
        <taxon>Ascomycota</taxon>
        <taxon>Pezizomycotina</taxon>
        <taxon>Sordariomycetes</taxon>
        <taxon>Hypocreomycetidae</taxon>
        <taxon>Hypocreales</taxon>
        <taxon>Nectriaceae</taxon>
        <taxon>Fusarium</taxon>
        <taxon>Fusarium oxysporum species complex</taxon>
    </lineage>
</organism>